<reference evidence="3 4" key="1">
    <citation type="journal article" date="2012" name="Science">
        <title>The Paleozoic origin of enzymatic lignin decomposition reconstructed from 31 fungal genomes.</title>
        <authorList>
            <person name="Floudas D."/>
            <person name="Binder M."/>
            <person name="Riley R."/>
            <person name="Barry K."/>
            <person name="Blanchette R.A."/>
            <person name="Henrissat B."/>
            <person name="Martinez A.T."/>
            <person name="Otillar R."/>
            <person name="Spatafora J.W."/>
            <person name="Yadav J.S."/>
            <person name="Aerts A."/>
            <person name="Benoit I."/>
            <person name="Boyd A."/>
            <person name="Carlson A."/>
            <person name="Copeland A."/>
            <person name="Coutinho P.M."/>
            <person name="de Vries R.P."/>
            <person name="Ferreira P."/>
            <person name="Findley K."/>
            <person name="Foster B."/>
            <person name="Gaskell J."/>
            <person name="Glotzer D."/>
            <person name="Gorecki P."/>
            <person name="Heitman J."/>
            <person name="Hesse C."/>
            <person name="Hori C."/>
            <person name="Igarashi K."/>
            <person name="Jurgens J.A."/>
            <person name="Kallen N."/>
            <person name="Kersten P."/>
            <person name="Kohler A."/>
            <person name="Kuees U."/>
            <person name="Kumar T.K.A."/>
            <person name="Kuo A."/>
            <person name="LaButti K."/>
            <person name="Larrondo L.F."/>
            <person name="Lindquist E."/>
            <person name="Ling A."/>
            <person name="Lombard V."/>
            <person name="Lucas S."/>
            <person name="Lundell T."/>
            <person name="Martin R."/>
            <person name="McLaughlin D.J."/>
            <person name="Morgenstern I."/>
            <person name="Morin E."/>
            <person name="Murat C."/>
            <person name="Nagy L.G."/>
            <person name="Nolan M."/>
            <person name="Ohm R.A."/>
            <person name="Patyshakuliyeva A."/>
            <person name="Rokas A."/>
            <person name="Ruiz-Duenas F.J."/>
            <person name="Sabat G."/>
            <person name="Salamov A."/>
            <person name="Samejima M."/>
            <person name="Schmutz J."/>
            <person name="Slot J.C."/>
            <person name="St John F."/>
            <person name="Stenlid J."/>
            <person name="Sun H."/>
            <person name="Sun S."/>
            <person name="Syed K."/>
            <person name="Tsang A."/>
            <person name="Wiebenga A."/>
            <person name="Young D."/>
            <person name="Pisabarro A."/>
            <person name="Eastwood D.C."/>
            <person name="Martin F."/>
            <person name="Cullen D."/>
            <person name="Grigoriev I.V."/>
            <person name="Hibbett D.S."/>
        </authorList>
    </citation>
    <scope>NUCLEOTIDE SEQUENCE [LARGE SCALE GENOMIC DNA]</scope>
    <source>
        <strain evidence="3 4">LYAD-421 SS1</strain>
    </source>
</reference>
<evidence type="ECO:0000313" key="3">
    <source>
        <dbReference type="EMBL" id="EJF56072.1"/>
    </source>
</evidence>
<protein>
    <recommendedName>
        <fullName evidence="2">DUF6533 domain-containing protein</fullName>
    </recommendedName>
</protein>
<dbReference type="GeneID" id="18840135"/>
<feature type="transmembrane region" description="Helical" evidence="1">
    <location>
        <begin position="178"/>
        <end position="196"/>
    </location>
</feature>
<sequence>MAPTALPNSYAEALAIGKQSRAGALGLLIYDYLLTLDLEVDVLWRQRKRSRLCWLYFFNRLFPLIWLVLDLELPVISTDTGCYYSGIFSISAFFWLPALLYEPLLCILVVWKAWGEDRLDRFRRDRRESSRQSHHLTIDSGRLVKAFAQDSVVYFIGVFIQLALSTIVWSHYNGYINMVVPWSGALPSILGSRLFLHMREAMLFPQRYGDLLGASTLGRISVPSTV</sequence>
<evidence type="ECO:0000313" key="4">
    <source>
        <dbReference type="Proteomes" id="UP000053319"/>
    </source>
</evidence>
<keyword evidence="1" id="KW-1133">Transmembrane helix</keyword>
<dbReference type="KEGG" id="dsq:DICSQDRAFT_175268"/>
<feature type="transmembrane region" description="Helical" evidence="1">
    <location>
        <begin position="52"/>
        <end position="69"/>
    </location>
</feature>
<dbReference type="AlphaFoldDB" id="R7SM08"/>
<feature type="transmembrane region" description="Helical" evidence="1">
    <location>
        <begin position="89"/>
        <end position="114"/>
    </location>
</feature>
<dbReference type="HOGENOM" id="CLU_035509_15_2_1"/>
<organism evidence="3 4">
    <name type="scientific">Dichomitus squalens (strain LYAD-421)</name>
    <name type="common">Western red white-rot fungus</name>
    <dbReference type="NCBI Taxonomy" id="732165"/>
    <lineage>
        <taxon>Eukaryota</taxon>
        <taxon>Fungi</taxon>
        <taxon>Dikarya</taxon>
        <taxon>Basidiomycota</taxon>
        <taxon>Agaricomycotina</taxon>
        <taxon>Agaricomycetes</taxon>
        <taxon>Polyporales</taxon>
        <taxon>Polyporaceae</taxon>
        <taxon>Dichomitus</taxon>
    </lineage>
</organism>
<keyword evidence="1" id="KW-0472">Membrane</keyword>
<evidence type="ECO:0000259" key="2">
    <source>
        <dbReference type="Pfam" id="PF20151"/>
    </source>
</evidence>
<dbReference type="RefSeq" id="XP_007371212.1">
    <property type="nucleotide sequence ID" value="XM_007371150.1"/>
</dbReference>
<feature type="transmembrane region" description="Helical" evidence="1">
    <location>
        <begin position="152"/>
        <end position="172"/>
    </location>
</feature>
<keyword evidence="1" id="KW-0812">Transmembrane</keyword>
<proteinExistence type="predicted"/>
<gene>
    <name evidence="3" type="ORF">DICSQDRAFT_175268</name>
</gene>
<name>R7SM08_DICSQ</name>
<dbReference type="Pfam" id="PF20151">
    <property type="entry name" value="DUF6533"/>
    <property type="match status" value="1"/>
</dbReference>
<accession>R7SM08</accession>
<dbReference type="Proteomes" id="UP000053319">
    <property type="component" value="Unassembled WGS sequence"/>
</dbReference>
<evidence type="ECO:0000256" key="1">
    <source>
        <dbReference type="SAM" id="Phobius"/>
    </source>
</evidence>
<feature type="domain" description="DUF6533" evidence="2">
    <location>
        <begin position="24"/>
        <end position="65"/>
    </location>
</feature>
<dbReference type="OMA" id="CALEIVV"/>
<dbReference type="EMBL" id="JH719486">
    <property type="protein sequence ID" value="EJF56072.1"/>
    <property type="molecule type" value="Genomic_DNA"/>
</dbReference>
<dbReference type="InterPro" id="IPR045340">
    <property type="entry name" value="DUF6533"/>
</dbReference>